<evidence type="ECO:0000313" key="10">
    <source>
        <dbReference type="Proteomes" id="UP000268684"/>
    </source>
</evidence>
<feature type="domain" description="CopC" evidence="8">
    <location>
        <begin position="34"/>
        <end position="129"/>
    </location>
</feature>
<keyword evidence="5" id="KW-0574">Periplasm</keyword>
<keyword evidence="3" id="KW-0479">Metal-binding</keyword>
<dbReference type="InterPro" id="IPR014756">
    <property type="entry name" value="Ig_E-set"/>
</dbReference>
<evidence type="ECO:0000256" key="2">
    <source>
        <dbReference type="ARBA" id="ARBA00010509"/>
    </source>
</evidence>
<proteinExistence type="inferred from homology"/>
<dbReference type="Proteomes" id="UP000268684">
    <property type="component" value="Chromosome II"/>
</dbReference>
<organism evidence="9 10">
    <name type="scientific">Burkholderia stabilis</name>
    <dbReference type="NCBI Taxonomy" id="95485"/>
    <lineage>
        <taxon>Bacteria</taxon>
        <taxon>Pseudomonadati</taxon>
        <taxon>Pseudomonadota</taxon>
        <taxon>Betaproteobacteria</taxon>
        <taxon>Burkholderiales</taxon>
        <taxon>Burkholderiaceae</taxon>
        <taxon>Burkholderia</taxon>
        <taxon>Burkholderia cepacia complex</taxon>
    </lineage>
</organism>
<dbReference type="Pfam" id="PF04234">
    <property type="entry name" value="CopC"/>
    <property type="match status" value="1"/>
</dbReference>
<dbReference type="AlphaFoldDB" id="A0AAJ5NCC7"/>
<dbReference type="InterPro" id="IPR047685">
    <property type="entry name" value="CopC-like"/>
</dbReference>
<evidence type="ECO:0000256" key="7">
    <source>
        <dbReference type="SAM" id="SignalP"/>
    </source>
</evidence>
<feature type="signal peptide" evidence="7">
    <location>
        <begin position="1"/>
        <end position="33"/>
    </location>
</feature>
<feature type="chain" id="PRO_5042591318" description="CopC domain-containing protein" evidence="7">
    <location>
        <begin position="34"/>
        <end position="131"/>
    </location>
</feature>
<dbReference type="NCBIfam" id="NF033814">
    <property type="entry name" value="copper_CopC"/>
    <property type="match status" value="1"/>
</dbReference>
<comment type="subcellular location">
    <subcellularLocation>
        <location evidence="1">Periplasm</location>
    </subcellularLocation>
</comment>
<protein>
    <recommendedName>
        <fullName evidence="8">CopC domain-containing protein</fullName>
    </recommendedName>
</protein>
<keyword evidence="6" id="KW-0186">Copper</keyword>
<keyword evidence="4 7" id="KW-0732">Signal</keyword>
<keyword evidence="10" id="KW-1185">Reference proteome</keyword>
<reference evidence="9 10" key="1">
    <citation type="submission" date="2017-11" db="EMBL/GenBank/DDBJ databases">
        <authorList>
            <person name="Seth-Smith MB H."/>
        </authorList>
    </citation>
    <scope>NUCLEOTIDE SEQUENCE [LARGE SCALE GENOMIC DNA]</scope>
    <source>
        <strain evidence="9">E</strain>
    </source>
</reference>
<comment type="similarity">
    <text evidence="2">Belongs to the CopC family.</text>
</comment>
<evidence type="ECO:0000313" key="9">
    <source>
        <dbReference type="EMBL" id="VBB15807.1"/>
    </source>
</evidence>
<evidence type="ECO:0000256" key="1">
    <source>
        <dbReference type="ARBA" id="ARBA00004418"/>
    </source>
</evidence>
<dbReference type="EMBL" id="LR025743">
    <property type="protein sequence ID" value="VBB15807.1"/>
    <property type="molecule type" value="Genomic_DNA"/>
</dbReference>
<evidence type="ECO:0000256" key="4">
    <source>
        <dbReference type="ARBA" id="ARBA00022729"/>
    </source>
</evidence>
<evidence type="ECO:0000259" key="8">
    <source>
        <dbReference type="Pfam" id="PF04234"/>
    </source>
</evidence>
<dbReference type="InterPro" id="IPR007348">
    <property type="entry name" value="CopC_dom"/>
</dbReference>
<dbReference type="GO" id="GO:0046688">
    <property type="term" value="P:response to copper ion"/>
    <property type="evidence" value="ECO:0007669"/>
    <property type="project" value="InterPro"/>
</dbReference>
<dbReference type="PANTHER" id="PTHR34820">
    <property type="entry name" value="INNER MEMBRANE PROTEIN YEBZ"/>
    <property type="match status" value="1"/>
</dbReference>
<dbReference type="GO" id="GO:0042597">
    <property type="term" value="C:periplasmic space"/>
    <property type="evidence" value="ECO:0007669"/>
    <property type="project" value="UniProtKB-SubCell"/>
</dbReference>
<evidence type="ECO:0000256" key="3">
    <source>
        <dbReference type="ARBA" id="ARBA00022723"/>
    </source>
</evidence>
<dbReference type="GO" id="GO:0005886">
    <property type="term" value="C:plasma membrane"/>
    <property type="evidence" value="ECO:0007669"/>
    <property type="project" value="TreeGrafter"/>
</dbReference>
<accession>A0AAJ5NCC7</accession>
<dbReference type="SUPFAM" id="SSF81296">
    <property type="entry name" value="E set domains"/>
    <property type="match status" value="1"/>
</dbReference>
<sequence length="131" mass="13618">MPGMHMKTMTLNRLAGFVAAGMILAAAPVAASAHGKLESAAPASGSTIDTAPDTLRLTFNEDLEPAFSSVKVSDASGNAVTHEKAKVDTSNPRVMTIALPKLAAGAYTVQWAAMTADAHRTKGAYTFKVKE</sequence>
<dbReference type="InterPro" id="IPR014755">
    <property type="entry name" value="Cu-Rt/internalin_Ig-like"/>
</dbReference>
<name>A0AAJ5NCC7_9BURK</name>
<dbReference type="InterPro" id="IPR032694">
    <property type="entry name" value="CopC/D"/>
</dbReference>
<dbReference type="Gene3D" id="2.60.40.1220">
    <property type="match status" value="1"/>
</dbReference>
<gene>
    <name evidence="9" type="primary">yobA_3</name>
    <name evidence="9" type="ORF">BSTAB16_6005</name>
</gene>
<dbReference type="PANTHER" id="PTHR34820:SF4">
    <property type="entry name" value="INNER MEMBRANE PROTEIN YEBZ"/>
    <property type="match status" value="1"/>
</dbReference>
<dbReference type="GO" id="GO:0006825">
    <property type="term" value="P:copper ion transport"/>
    <property type="evidence" value="ECO:0007669"/>
    <property type="project" value="InterPro"/>
</dbReference>
<dbReference type="GO" id="GO:0005507">
    <property type="term" value="F:copper ion binding"/>
    <property type="evidence" value="ECO:0007669"/>
    <property type="project" value="InterPro"/>
</dbReference>
<evidence type="ECO:0000256" key="5">
    <source>
        <dbReference type="ARBA" id="ARBA00022764"/>
    </source>
</evidence>
<evidence type="ECO:0000256" key="6">
    <source>
        <dbReference type="ARBA" id="ARBA00023008"/>
    </source>
</evidence>